<dbReference type="EMBL" id="MU277200">
    <property type="protein sequence ID" value="KAI0064110.1"/>
    <property type="molecule type" value="Genomic_DNA"/>
</dbReference>
<accession>A0ACB8T823</accession>
<keyword evidence="2" id="KW-1185">Reference proteome</keyword>
<sequence>MSTASLSLYSGLYFSRIPSYSAELHPDEHRLVGPALQRPSADFVKHSKSGGLSLRLGAQVEGAATPMFAARTPVEGIVEIAKPEGLAVVAVKIEGRIKLHEFAEGGTMTVVLCNESIPLWRKGEDAGPCPSALPFSTLLPMTFVLEDATYPLPPTFAAQLEGIPGFSANVEYTVTAFTSKTKTVVLGIGETTVSTPFIYRPLTRPTPGLQETAEWRAHESTILMRSPGAEDESIMCKLYVPRSHVYCLARPIPFHIAFVGSATLLPTLLAHMLSPTGEAPSMASTSIQVVRQATVSVKTQSVPTAMTMWHIFSIGEGSIHRTGHGAGWAAFSGELNVNSDETVGDFDAGCLWVKDCIVFTVTPTDAVKGPMKNTRIVIPIRLVTNPFEKEPDELYNQEKPDAK</sequence>
<protein>
    <submittedName>
        <fullName evidence="1">Uncharacterized protein</fullName>
    </submittedName>
</protein>
<organism evidence="1 2">
    <name type="scientific">Artomyces pyxidatus</name>
    <dbReference type="NCBI Taxonomy" id="48021"/>
    <lineage>
        <taxon>Eukaryota</taxon>
        <taxon>Fungi</taxon>
        <taxon>Dikarya</taxon>
        <taxon>Basidiomycota</taxon>
        <taxon>Agaricomycotina</taxon>
        <taxon>Agaricomycetes</taxon>
        <taxon>Russulales</taxon>
        <taxon>Auriscalpiaceae</taxon>
        <taxon>Artomyces</taxon>
    </lineage>
</organism>
<comment type="caution">
    <text evidence="1">The sequence shown here is derived from an EMBL/GenBank/DDBJ whole genome shotgun (WGS) entry which is preliminary data.</text>
</comment>
<evidence type="ECO:0000313" key="1">
    <source>
        <dbReference type="EMBL" id="KAI0064110.1"/>
    </source>
</evidence>
<evidence type="ECO:0000313" key="2">
    <source>
        <dbReference type="Proteomes" id="UP000814140"/>
    </source>
</evidence>
<proteinExistence type="predicted"/>
<reference evidence="1" key="1">
    <citation type="submission" date="2021-03" db="EMBL/GenBank/DDBJ databases">
        <authorList>
            <consortium name="DOE Joint Genome Institute"/>
            <person name="Ahrendt S."/>
            <person name="Looney B.P."/>
            <person name="Miyauchi S."/>
            <person name="Morin E."/>
            <person name="Drula E."/>
            <person name="Courty P.E."/>
            <person name="Chicoki N."/>
            <person name="Fauchery L."/>
            <person name="Kohler A."/>
            <person name="Kuo A."/>
            <person name="Labutti K."/>
            <person name="Pangilinan J."/>
            <person name="Lipzen A."/>
            <person name="Riley R."/>
            <person name="Andreopoulos W."/>
            <person name="He G."/>
            <person name="Johnson J."/>
            <person name="Barry K.W."/>
            <person name="Grigoriev I.V."/>
            <person name="Nagy L."/>
            <person name="Hibbett D."/>
            <person name="Henrissat B."/>
            <person name="Matheny P.B."/>
            <person name="Labbe J."/>
            <person name="Martin F."/>
        </authorList>
    </citation>
    <scope>NUCLEOTIDE SEQUENCE</scope>
    <source>
        <strain evidence="1">HHB10654</strain>
    </source>
</reference>
<gene>
    <name evidence="1" type="ORF">BV25DRAFT_1914760</name>
</gene>
<dbReference type="Proteomes" id="UP000814140">
    <property type="component" value="Unassembled WGS sequence"/>
</dbReference>
<name>A0ACB8T823_9AGAM</name>
<reference evidence="1" key="2">
    <citation type="journal article" date="2022" name="New Phytol.">
        <title>Evolutionary transition to the ectomycorrhizal habit in the genomes of a hyperdiverse lineage of mushroom-forming fungi.</title>
        <authorList>
            <person name="Looney B."/>
            <person name="Miyauchi S."/>
            <person name="Morin E."/>
            <person name="Drula E."/>
            <person name="Courty P.E."/>
            <person name="Kohler A."/>
            <person name="Kuo A."/>
            <person name="LaButti K."/>
            <person name="Pangilinan J."/>
            <person name="Lipzen A."/>
            <person name="Riley R."/>
            <person name="Andreopoulos W."/>
            <person name="He G."/>
            <person name="Johnson J."/>
            <person name="Nolan M."/>
            <person name="Tritt A."/>
            <person name="Barry K.W."/>
            <person name="Grigoriev I.V."/>
            <person name="Nagy L.G."/>
            <person name="Hibbett D."/>
            <person name="Henrissat B."/>
            <person name="Matheny P.B."/>
            <person name="Labbe J."/>
            <person name="Martin F.M."/>
        </authorList>
    </citation>
    <scope>NUCLEOTIDE SEQUENCE</scope>
    <source>
        <strain evidence="1">HHB10654</strain>
    </source>
</reference>